<reference evidence="2 3" key="1">
    <citation type="journal article" date="2018" name="New Phytol.">
        <title>Phylogenomics of Endogonaceae and evolution of mycorrhizas within Mucoromycota.</title>
        <authorList>
            <person name="Chang Y."/>
            <person name="Desiro A."/>
            <person name="Na H."/>
            <person name="Sandor L."/>
            <person name="Lipzen A."/>
            <person name="Clum A."/>
            <person name="Barry K."/>
            <person name="Grigoriev I.V."/>
            <person name="Martin F.M."/>
            <person name="Stajich J.E."/>
            <person name="Smith M.E."/>
            <person name="Bonito G."/>
            <person name="Spatafora J.W."/>
        </authorList>
    </citation>
    <scope>NUCLEOTIDE SEQUENCE [LARGE SCALE GENOMIC DNA]</scope>
    <source>
        <strain evidence="2 3">GMNB39</strain>
    </source>
</reference>
<gene>
    <name evidence="2" type="ORF">BC936DRAFT_145082</name>
</gene>
<dbReference type="InterPro" id="IPR017946">
    <property type="entry name" value="PLC-like_Pdiesterase_TIM-brl"/>
</dbReference>
<comment type="caution">
    <text evidence="2">The sequence shown here is derived from an EMBL/GenBank/DDBJ whole genome shotgun (WGS) entry which is preliminary data.</text>
</comment>
<evidence type="ECO:0000313" key="2">
    <source>
        <dbReference type="EMBL" id="RUP48001.1"/>
    </source>
</evidence>
<keyword evidence="3" id="KW-1185">Reference proteome</keyword>
<dbReference type="PANTHER" id="PTHR13593">
    <property type="match status" value="1"/>
</dbReference>
<feature type="chain" id="PRO_5019347107" description="PLC-like phosphodiesterase" evidence="1">
    <location>
        <begin position="21"/>
        <end position="429"/>
    </location>
</feature>
<dbReference type="EMBL" id="RBNI01003841">
    <property type="protein sequence ID" value="RUP48001.1"/>
    <property type="molecule type" value="Genomic_DNA"/>
</dbReference>
<sequence length="429" mass="47587">MRFSALISLLVVAGLSLVEASPKPKPVVKRVDATPSCNGSPDNCGLHLMQGYVFPGTHNSATYILSPNPALAGISILRPLSCTTECQDKSVAQQFRDGVRAFHFEMCDAAHAKKNVLFFNLYQKRFASPVPAYTDEDPVVCHGSDPVWAYGPLLSIVFRDLQVELSKGNNQVIRIVLEFRQGDVTSLLNKAIECFTTIFCKDDSKYVLDRTFPSPIPDITETPVLISNATFKPNRCPIAIQFSELYNKNPTLGELTANGTNRIIFANPALSYYPTDGSLPAPQATHHTLPWVLQDYLACRYDGGSNLSEHLKYLEWQCATDATPYLCTYYSPADQIVYRKPVPWKLQGQIPFGVNAEVCIGIYAQLMNGAGGIIDKIPGCCTNNINLGMIELDYYSFWNHIESPQTDFIKWLNKLNSNTSKAASWGTVY</sequence>
<dbReference type="GO" id="GO:0008081">
    <property type="term" value="F:phosphoric diester hydrolase activity"/>
    <property type="evidence" value="ECO:0007669"/>
    <property type="project" value="InterPro"/>
</dbReference>
<evidence type="ECO:0000256" key="1">
    <source>
        <dbReference type="SAM" id="SignalP"/>
    </source>
</evidence>
<name>A0A433DAY8_9FUNG</name>
<dbReference type="AlphaFoldDB" id="A0A433DAY8"/>
<evidence type="ECO:0008006" key="4">
    <source>
        <dbReference type="Google" id="ProtNLM"/>
    </source>
</evidence>
<dbReference type="PANTHER" id="PTHR13593:SF113">
    <property type="entry name" value="SI:DKEY-266F7.9"/>
    <property type="match status" value="1"/>
</dbReference>
<accession>A0A433DAY8</accession>
<keyword evidence="1" id="KW-0732">Signal</keyword>
<protein>
    <recommendedName>
        <fullName evidence="4">PLC-like phosphodiesterase</fullName>
    </recommendedName>
</protein>
<dbReference type="GO" id="GO:0006629">
    <property type="term" value="P:lipid metabolic process"/>
    <property type="evidence" value="ECO:0007669"/>
    <property type="project" value="InterPro"/>
</dbReference>
<feature type="signal peptide" evidence="1">
    <location>
        <begin position="1"/>
        <end position="20"/>
    </location>
</feature>
<dbReference type="SUPFAM" id="SSF51695">
    <property type="entry name" value="PLC-like phosphodiesterases"/>
    <property type="match status" value="1"/>
</dbReference>
<dbReference type="Proteomes" id="UP000268093">
    <property type="component" value="Unassembled WGS sequence"/>
</dbReference>
<evidence type="ECO:0000313" key="3">
    <source>
        <dbReference type="Proteomes" id="UP000268093"/>
    </source>
</evidence>
<organism evidence="2 3">
    <name type="scientific">Jimgerdemannia flammicorona</name>
    <dbReference type="NCBI Taxonomy" id="994334"/>
    <lineage>
        <taxon>Eukaryota</taxon>
        <taxon>Fungi</taxon>
        <taxon>Fungi incertae sedis</taxon>
        <taxon>Mucoromycota</taxon>
        <taxon>Mucoromycotina</taxon>
        <taxon>Endogonomycetes</taxon>
        <taxon>Endogonales</taxon>
        <taxon>Endogonaceae</taxon>
        <taxon>Jimgerdemannia</taxon>
    </lineage>
</organism>
<dbReference type="InterPro" id="IPR051057">
    <property type="entry name" value="PI-PLC_domain"/>
</dbReference>
<dbReference type="Gene3D" id="3.20.20.190">
    <property type="entry name" value="Phosphatidylinositol (PI) phosphodiesterase"/>
    <property type="match status" value="1"/>
</dbReference>
<proteinExistence type="predicted"/>